<evidence type="ECO:0000313" key="2">
    <source>
        <dbReference type="EMBL" id="CAB1437466.1"/>
    </source>
</evidence>
<gene>
    <name evidence="2" type="ORF">PLEPLA_LOCUS25441</name>
</gene>
<reference evidence="2" key="1">
    <citation type="submission" date="2020-03" db="EMBL/GenBank/DDBJ databases">
        <authorList>
            <person name="Weist P."/>
        </authorList>
    </citation>
    <scope>NUCLEOTIDE SEQUENCE</scope>
</reference>
<feature type="region of interest" description="Disordered" evidence="1">
    <location>
        <begin position="1"/>
        <end position="34"/>
    </location>
</feature>
<comment type="caution">
    <text evidence="2">The sequence shown here is derived from an EMBL/GenBank/DDBJ whole genome shotgun (WGS) entry which is preliminary data.</text>
</comment>
<dbReference type="AlphaFoldDB" id="A0A9N7YMS1"/>
<feature type="compositionally biased region" description="Basic and acidic residues" evidence="1">
    <location>
        <begin position="22"/>
        <end position="34"/>
    </location>
</feature>
<protein>
    <submittedName>
        <fullName evidence="2">Uncharacterized protein</fullName>
    </submittedName>
</protein>
<feature type="compositionally biased region" description="Basic and acidic residues" evidence="1">
    <location>
        <begin position="77"/>
        <end position="96"/>
    </location>
</feature>
<keyword evidence="3" id="KW-1185">Reference proteome</keyword>
<evidence type="ECO:0000313" key="3">
    <source>
        <dbReference type="Proteomes" id="UP001153269"/>
    </source>
</evidence>
<evidence type="ECO:0000256" key="1">
    <source>
        <dbReference type="SAM" id="MobiDB-lite"/>
    </source>
</evidence>
<feature type="region of interest" description="Disordered" evidence="1">
    <location>
        <begin position="77"/>
        <end position="105"/>
    </location>
</feature>
<dbReference type="EMBL" id="CADEAL010002029">
    <property type="protein sequence ID" value="CAB1437466.1"/>
    <property type="molecule type" value="Genomic_DNA"/>
</dbReference>
<dbReference type="Proteomes" id="UP001153269">
    <property type="component" value="Unassembled WGS sequence"/>
</dbReference>
<proteinExistence type="predicted"/>
<feature type="compositionally biased region" description="Basic and acidic residues" evidence="1">
    <location>
        <begin position="1"/>
        <end position="14"/>
    </location>
</feature>
<organism evidence="2 3">
    <name type="scientific">Pleuronectes platessa</name>
    <name type="common">European plaice</name>
    <dbReference type="NCBI Taxonomy" id="8262"/>
    <lineage>
        <taxon>Eukaryota</taxon>
        <taxon>Metazoa</taxon>
        <taxon>Chordata</taxon>
        <taxon>Craniata</taxon>
        <taxon>Vertebrata</taxon>
        <taxon>Euteleostomi</taxon>
        <taxon>Actinopterygii</taxon>
        <taxon>Neopterygii</taxon>
        <taxon>Teleostei</taxon>
        <taxon>Neoteleostei</taxon>
        <taxon>Acanthomorphata</taxon>
        <taxon>Carangaria</taxon>
        <taxon>Pleuronectiformes</taxon>
        <taxon>Pleuronectoidei</taxon>
        <taxon>Pleuronectidae</taxon>
        <taxon>Pleuronectes</taxon>
    </lineage>
</organism>
<name>A0A9N7YMS1_PLEPL</name>
<accession>A0A9N7YMS1</accession>
<sequence>MERWREAGGGETRRTGGPLRGLRREDWDEGKTDQEGERGRFIIKIISVWKRTPTTTTTLLTQLLKLRRRFNVETVERHFQREEGRGGRVSRERRSSEEEEKGEEL</sequence>